<dbReference type="RefSeq" id="WP_188719343.1">
    <property type="nucleotide sequence ID" value="NZ_BMIF01000001.1"/>
</dbReference>
<keyword evidence="2" id="KW-1185">Reference proteome</keyword>
<name>A0A916RFQ2_9HYPH</name>
<accession>A0A916RFQ2</accession>
<protein>
    <submittedName>
        <fullName evidence="1">Uncharacterized protein</fullName>
    </submittedName>
</protein>
<proteinExistence type="predicted"/>
<organism evidence="1 2">
    <name type="scientific">Nitratireductor aestuarii</name>
    <dbReference type="NCBI Taxonomy" id="1735103"/>
    <lineage>
        <taxon>Bacteria</taxon>
        <taxon>Pseudomonadati</taxon>
        <taxon>Pseudomonadota</taxon>
        <taxon>Alphaproteobacteria</taxon>
        <taxon>Hyphomicrobiales</taxon>
        <taxon>Phyllobacteriaceae</taxon>
        <taxon>Nitratireductor</taxon>
    </lineage>
</organism>
<evidence type="ECO:0000313" key="2">
    <source>
        <dbReference type="Proteomes" id="UP000636264"/>
    </source>
</evidence>
<dbReference type="Proteomes" id="UP000636264">
    <property type="component" value="Unassembled WGS sequence"/>
</dbReference>
<dbReference type="EMBL" id="BMIF01000001">
    <property type="protein sequence ID" value="GGA54365.1"/>
    <property type="molecule type" value="Genomic_DNA"/>
</dbReference>
<gene>
    <name evidence="1" type="ORF">GCM10011385_04930</name>
</gene>
<dbReference type="AlphaFoldDB" id="A0A916RFQ2"/>
<reference evidence="1" key="1">
    <citation type="journal article" date="2014" name="Int. J. Syst. Evol. Microbiol.">
        <title>Complete genome sequence of Corynebacterium casei LMG S-19264T (=DSM 44701T), isolated from a smear-ripened cheese.</title>
        <authorList>
            <consortium name="US DOE Joint Genome Institute (JGI-PGF)"/>
            <person name="Walter F."/>
            <person name="Albersmeier A."/>
            <person name="Kalinowski J."/>
            <person name="Ruckert C."/>
        </authorList>
    </citation>
    <scope>NUCLEOTIDE SEQUENCE</scope>
    <source>
        <strain evidence="1">CGMCC 1.15320</strain>
    </source>
</reference>
<comment type="caution">
    <text evidence="1">The sequence shown here is derived from an EMBL/GenBank/DDBJ whole genome shotgun (WGS) entry which is preliminary data.</text>
</comment>
<reference evidence="1" key="2">
    <citation type="submission" date="2020-09" db="EMBL/GenBank/DDBJ databases">
        <authorList>
            <person name="Sun Q."/>
            <person name="Zhou Y."/>
        </authorList>
    </citation>
    <scope>NUCLEOTIDE SEQUENCE</scope>
    <source>
        <strain evidence="1">CGMCC 1.15320</strain>
    </source>
</reference>
<sequence>MLCWSGELKSGGAIQCLSRAPRNDECTAVLGQTGTAAEAGGRIMLAPQAEWRLGISRFRHRHKEPSIGRIAITDGV</sequence>
<evidence type="ECO:0000313" key="1">
    <source>
        <dbReference type="EMBL" id="GGA54365.1"/>
    </source>
</evidence>